<evidence type="ECO:0000313" key="3">
    <source>
        <dbReference type="EMBL" id="SVA47336.1"/>
    </source>
</evidence>
<dbReference type="EMBL" id="UINC01010660">
    <property type="protein sequence ID" value="SVA47336.1"/>
    <property type="molecule type" value="Genomic_DNA"/>
</dbReference>
<dbReference type="Pfam" id="PF01361">
    <property type="entry name" value="Tautomerase"/>
    <property type="match status" value="1"/>
</dbReference>
<protein>
    <recommendedName>
        <fullName evidence="2">4-oxalocrotonate tautomerase-like domain-containing protein</fullName>
    </recommendedName>
</protein>
<evidence type="ECO:0000259" key="2">
    <source>
        <dbReference type="Pfam" id="PF01361"/>
    </source>
</evidence>
<gene>
    <name evidence="3" type="ORF">METZ01_LOCUS100190</name>
</gene>
<name>A0A381W456_9ZZZZ</name>
<feature type="non-terminal residue" evidence="3">
    <location>
        <position position="1"/>
    </location>
</feature>
<feature type="domain" description="4-oxalocrotonate tautomerase-like" evidence="2">
    <location>
        <begin position="2"/>
        <end position="59"/>
    </location>
</feature>
<organism evidence="3">
    <name type="scientific">marine metagenome</name>
    <dbReference type="NCBI Taxonomy" id="408172"/>
    <lineage>
        <taxon>unclassified sequences</taxon>
        <taxon>metagenomes</taxon>
        <taxon>ecological metagenomes</taxon>
    </lineage>
</organism>
<accession>A0A381W456</accession>
<dbReference type="AlphaFoldDB" id="A0A381W456"/>
<reference evidence="3" key="1">
    <citation type="submission" date="2018-05" db="EMBL/GenBank/DDBJ databases">
        <authorList>
            <person name="Lanie J.A."/>
            <person name="Ng W.-L."/>
            <person name="Kazmierczak K.M."/>
            <person name="Andrzejewski T.M."/>
            <person name="Davidsen T.M."/>
            <person name="Wayne K.J."/>
            <person name="Tettelin H."/>
            <person name="Glass J.I."/>
            <person name="Rusch D."/>
            <person name="Podicherti R."/>
            <person name="Tsui H.-C.T."/>
            <person name="Winkler M.E."/>
        </authorList>
    </citation>
    <scope>NUCLEOTIDE SEQUENCE</scope>
</reference>
<dbReference type="GO" id="GO:0016853">
    <property type="term" value="F:isomerase activity"/>
    <property type="evidence" value="ECO:0007669"/>
    <property type="project" value="UniProtKB-KW"/>
</dbReference>
<keyword evidence="1" id="KW-0413">Isomerase</keyword>
<dbReference type="SUPFAM" id="SSF55331">
    <property type="entry name" value="Tautomerase/MIF"/>
    <property type="match status" value="1"/>
</dbReference>
<proteinExistence type="predicted"/>
<dbReference type="InterPro" id="IPR004370">
    <property type="entry name" value="4-OT-like_dom"/>
</dbReference>
<evidence type="ECO:0000256" key="1">
    <source>
        <dbReference type="ARBA" id="ARBA00023235"/>
    </source>
</evidence>
<sequence>VPTIHIYAYERSTEKRRSLTRDITDAVCRNYDIDSSIVTVYFFDTPKDRTAHGGVLSSDDESLNGS</sequence>
<dbReference type="Gene3D" id="3.30.429.10">
    <property type="entry name" value="Macrophage Migration Inhibitory Factor"/>
    <property type="match status" value="1"/>
</dbReference>
<dbReference type="InterPro" id="IPR014347">
    <property type="entry name" value="Tautomerase/MIF_sf"/>
</dbReference>